<name>A0A0A9WD22_LYGHE</name>
<protein>
    <submittedName>
        <fullName evidence="2">Uncharacterized protein</fullName>
    </submittedName>
</protein>
<proteinExistence type="predicted"/>
<organism evidence="2">
    <name type="scientific">Lygus hesperus</name>
    <name type="common">Western plant bug</name>
    <dbReference type="NCBI Taxonomy" id="30085"/>
    <lineage>
        <taxon>Eukaryota</taxon>
        <taxon>Metazoa</taxon>
        <taxon>Ecdysozoa</taxon>
        <taxon>Arthropoda</taxon>
        <taxon>Hexapoda</taxon>
        <taxon>Insecta</taxon>
        <taxon>Pterygota</taxon>
        <taxon>Neoptera</taxon>
        <taxon>Paraneoptera</taxon>
        <taxon>Hemiptera</taxon>
        <taxon>Heteroptera</taxon>
        <taxon>Panheteroptera</taxon>
        <taxon>Cimicomorpha</taxon>
        <taxon>Miridae</taxon>
        <taxon>Mirini</taxon>
        <taxon>Lygus</taxon>
    </lineage>
</organism>
<evidence type="ECO:0000313" key="2">
    <source>
        <dbReference type="EMBL" id="JAG05664.1"/>
    </source>
</evidence>
<accession>A0A0A9WD22</accession>
<feature type="region of interest" description="Disordered" evidence="1">
    <location>
        <begin position="63"/>
        <end position="89"/>
    </location>
</feature>
<dbReference type="EMBL" id="GBHO01037940">
    <property type="protein sequence ID" value="JAG05664.1"/>
    <property type="molecule type" value="Transcribed_RNA"/>
</dbReference>
<feature type="compositionally biased region" description="Polar residues" evidence="1">
    <location>
        <begin position="168"/>
        <end position="184"/>
    </location>
</feature>
<gene>
    <name evidence="3" type="ORF">CM83_5650</name>
    <name evidence="2" type="ORF">CM83_5654</name>
    <name evidence="5" type="ORF">g.19532</name>
    <name evidence="4" type="ORF">g.19539</name>
</gene>
<dbReference type="EMBL" id="GDHC01014035">
    <property type="protein sequence ID" value="JAQ04594.1"/>
    <property type="molecule type" value="Transcribed_RNA"/>
</dbReference>
<reference evidence="4" key="3">
    <citation type="journal article" date="2016" name="Gigascience">
        <title>De novo construction of an expanded transcriptome assembly for the western tarnished plant bug, Lygus hesperus.</title>
        <authorList>
            <person name="Tassone E.E."/>
            <person name="Geib S.M."/>
            <person name="Hall B."/>
            <person name="Fabrick J.A."/>
            <person name="Brent C.S."/>
            <person name="Hull J.J."/>
        </authorList>
    </citation>
    <scope>NUCLEOTIDE SEQUENCE</scope>
</reference>
<dbReference type="AlphaFoldDB" id="A0A0A9WD22"/>
<reference evidence="2" key="1">
    <citation type="journal article" date="2014" name="PLoS ONE">
        <title>Transcriptome-Based Identification of ABC Transporters in the Western Tarnished Plant Bug Lygus hesperus.</title>
        <authorList>
            <person name="Hull J.J."/>
            <person name="Chaney K."/>
            <person name="Geib S.M."/>
            <person name="Fabrick J.A."/>
            <person name="Brent C.S."/>
            <person name="Walsh D."/>
            <person name="Lavine L.C."/>
        </authorList>
    </citation>
    <scope>NUCLEOTIDE SEQUENCE</scope>
</reference>
<evidence type="ECO:0000313" key="3">
    <source>
        <dbReference type="EMBL" id="JAG05665.1"/>
    </source>
</evidence>
<reference evidence="2" key="2">
    <citation type="submission" date="2014-07" db="EMBL/GenBank/DDBJ databases">
        <authorList>
            <person name="Hull J."/>
        </authorList>
    </citation>
    <scope>NUCLEOTIDE SEQUENCE</scope>
</reference>
<feature type="compositionally biased region" description="Polar residues" evidence="1">
    <location>
        <begin position="63"/>
        <end position="79"/>
    </location>
</feature>
<feature type="region of interest" description="Disordered" evidence="1">
    <location>
        <begin position="166"/>
        <end position="187"/>
    </location>
</feature>
<evidence type="ECO:0000256" key="1">
    <source>
        <dbReference type="SAM" id="MobiDB-lite"/>
    </source>
</evidence>
<evidence type="ECO:0000313" key="4">
    <source>
        <dbReference type="EMBL" id="JAQ04594.1"/>
    </source>
</evidence>
<dbReference type="EMBL" id="GDHC01010555">
    <property type="protein sequence ID" value="JAQ08074.1"/>
    <property type="molecule type" value="Transcribed_RNA"/>
</dbReference>
<dbReference type="EMBL" id="GBHO01037939">
    <property type="protein sequence ID" value="JAG05665.1"/>
    <property type="molecule type" value="Transcribed_RNA"/>
</dbReference>
<evidence type="ECO:0000313" key="5">
    <source>
        <dbReference type="EMBL" id="JAQ08074.1"/>
    </source>
</evidence>
<sequence>MRFWRRNIAREYIPGIIKIGQKVPSKEELDRKQYLLQQQIHPTSNSVLQPQNPAMNYHQLYSSSYTNTSSGDGSESTTNSRRDHNHPSSAELLHTGVATDKPSTQRHYSQYCSTHTTLQAADPSFAAGRRDVLEPTQHSGSDSECYESYRAGTTDLGAAATRIHGNSFDMSGQSRASESSGDQTTSDDEYFTHISKRSCSPSHTYSRNYQSYVKRKRCF</sequence>